<dbReference type="InterPro" id="IPR006076">
    <property type="entry name" value="FAD-dep_OxRdtase"/>
</dbReference>
<sequence length="412" mass="44495">MRSAIVLGGGMVGVGTALHLQSRGWSVALVDRKEPGRETSYGNAGIIQSEAVRPYAMPYDLAGVLDIALARTNDVHYELTALPYHMRPLLQYWWNSFPARHEVLTRTYAQLIARAAPEHEPLITAAGAGNLVRRDGFRVLHRNQAQFDKEVKDAEAVGTAFGVKFKVLSASELAKAEPGLNDSGIGGLHWQEPWTVSDPGSLVTSYAELFVRRGGKLVRGDATTLAQQGSGWSVISDEGRIEAEAAVVSLGPWSPTFLQRFGYDIPMVRKRGYHRHYSGGAPLDLPLRDAAFGYLMNPMAKGVRITTGAELSAPDAELTPVQLGKAEAAARQLIDLGKPVEPEPWLGTRPCMPDMLPVVGETARHKGLWLHFGHGHQGFTLGPATGRILAELMSGEAPSVTVDALSPARFGA</sequence>
<comment type="caution">
    <text evidence="3">The sequence shown here is derived from an EMBL/GenBank/DDBJ whole genome shotgun (WGS) entry which is preliminary data.</text>
</comment>
<proteinExistence type="predicted"/>
<gene>
    <name evidence="3" type="ORF">JQ619_01890</name>
</gene>
<name>A0ABS5FZL6_9BRAD</name>
<dbReference type="RefSeq" id="WP_012044803.1">
    <property type="nucleotide sequence ID" value="NZ_JABFDP010000005.1"/>
</dbReference>
<dbReference type="InterPro" id="IPR036188">
    <property type="entry name" value="FAD/NAD-bd_sf"/>
</dbReference>
<organism evidence="3 4">
    <name type="scientific">Bradyrhizobium denitrificans</name>
    <dbReference type="NCBI Taxonomy" id="2734912"/>
    <lineage>
        <taxon>Bacteria</taxon>
        <taxon>Pseudomonadati</taxon>
        <taxon>Pseudomonadota</taxon>
        <taxon>Alphaproteobacteria</taxon>
        <taxon>Hyphomicrobiales</taxon>
        <taxon>Nitrobacteraceae</taxon>
        <taxon>Bradyrhizobium</taxon>
    </lineage>
</organism>
<dbReference type="Gene3D" id="3.30.9.10">
    <property type="entry name" value="D-Amino Acid Oxidase, subunit A, domain 2"/>
    <property type="match status" value="1"/>
</dbReference>
<dbReference type="Pfam" id="PF01266">
    <property type="entry name" value="DAO"/>
    <property type="match status" value="1"/>
</dbReference>
<evidence type="ECO:0000313" key="3">
    <source>
        <dbReference type="EMBL" id="MBR1134511.1"/>
    </source>
</evidence>
<dbReference type="SUPFAM" id="SSF51905">
    <property type="entry name" value="FAD/NAD(P)-binding domain"/>
    <property type="match status" value="1"/>
</dbReference>
<reference evidence="4" key="1">
    <citation type="journal article" date="2021" name="ISME J.">
        <title>Evolutionary origin and ecological implication of a unique nif island in free-living Bradyrhizobium lineages.</title>
        <authorList>
            <person name="Tao J."/>
        </authorList>
    </citation>
    <scope>NUCLEOTIDE SEQUENCE [LARGE SCALE GENOMIC DNA]</scope>
    <source>
        <strain evidence="4">SZCCT0094</strain>
    </source>
</reference>
<keyword evidence="1" id="KW-0560">Oxidoreductase</keyword>
<evidence type="ECO:0000259" key="2">
    <source>
        <dbReference type="Pfam" id="PF01266"/>
    </source>
</evidence>
<dbReference type="PANTHER" id="PTHR13847:SF289">
    <property type="entry name" value="GLYCINE OXIDASE"/>
    <property type="match status" value="1"/>
</dbReference>
<dbReference type="Proteomes" id="UP001314635">
    <property type="component" value="Unassembled WGS sequence"/>
</dbReference>
<protein>
    <submittedName>
        <fullName evidence="3">FAD-binding oxidoreductase</fullName>
    </submittedName>
</protein>
<keyword evidence="4" id="KW-1185">Reference proteome</keyword>
<dbReference type="EMBL" id="JAFCLK010000002">
    <property type="protein sequence ID" value="MBR1134511.1"/>
    <property type="molecule type" value="Genomic_DNA"/>
</dbReference>
<dbReference type="Gene3D" id="3.50.50.60">
    <property type="entry name" value="FAD/NAD(P)-binding domain"/>
    <property type="match status" value="2"/>
</dbReference>
<accession>A0ABS5FZL6</accession>
<feature type="domain" description="FAD dependent oxidoreductase" evidence="2">
    <location>
        <begin position="4"/>
        <end position="392"/>
    </location>
</feature>
<evidence type="ECO:0000313" key="4">
    <source>
        <dbReference type="Proteomes" id="UP001314635"/>
    </source>
</evidence>
<evidence type="ECO:0000256" key="1">
    <source>
        <dbReference type="ARBA" id="ARBA00023002"/>
    </source>
</evidence>
<dbReference type="PANTHER" id="PTHR13847">
    <property type="entry name" value="SARCOSINE DEHYDROGENASE-RELATED"/>
    <property type="match status" value="1"/>
</dbReference>